<dbReference type="EMBL" id="QFNF01000009">
    <property type="protein sequence ID" value="PZO79012.1"/>
    <property type="molecule type" value="Genomic_DNA"/>
</dbReference>
<evidence type="ECO:0000313" key="2">
    <source>
        <dbReference type="Proteomes" id="UP000248614"/>
    </source>
</evidence>
<dbReference type="Proteomes" id="UP000248614">
    <property type="component" value="Unassembled WGS sequence"/>
</dbReference>
<comment type="caution">
    <text evidence="1">The sequence shown here is derived from an EMBL/GenBank/DDBJ whole genome shotgun (WGS) entry which is preliminary data.</text>
</comment>
<accession>A0A2W4ZEF4</accession>
<evidence type="ECO:0000313" key="1">
    <source>
        <dbReference type="EMBL" id="PZO79012.1"/>
    </source>
</evidence>
<name>A0A2W4ZEF4_9SPHN</name>
<gene>
    <name evidence="1" type="ORF">DI632_05245</name>
</gene>
<organism evidence="1 2">
    <name type="scientific">Sphingomonas hengshuiensis</name>
    <dbReference type="NCBI Taxonomy" id="1609977"/>
    <lineage>
        <taxon>Bacteria</taxon>
        <taxon>Pseudomonadati</taxon>
        <taxon>Pseudomonadota</taxon>
        <taxon>Alphaproteobacteria</taxon>
        <taxon>Sphingomonadales</taxon>
        <taxon>Sphingomonadaceae</taxon>
        <taxon>Sphingomonas</taxon>
    </lineage>
</organism>
<protein>
    <submittedName>
        <fullName evidence="1">Uncharacterized protein</fullName>
    </submittedName>
</protein>
<reference evidence="1 2" key="1">
    <citation type="submission" date="2017-08" db="EMBL/GenBank/DDBJ databases">
        <title>Infants hospitalized years apart are colonized by the same room-sourced microbial strains.</title>
        <authorList>
            <person name="Brooks B."/>
            <person name="Olm M.R."/>
            <person name="Firek B.A."/>
            <person name="Baker R."/>
            <person name="Thomas B.C."/>
            <person name="Morowitz M.J."/>
            <person name="Banfield J.F."/>
        </authorList>
    </citation>
    <scope>NUCLEOTIDE SEQUENCE [LARGE SCALE GENOMIC DNA]</scope>
    <source>
        <strain evidence="1">S2_018_000_R3_110</strain>
    </source>
</reference>
<sequence>MKKLIRQGEYEILSQVIWLVYQQIIIFAQEIQVGRRIFAEHLDVVRNRASYFLLQASTAIEPAVKMQFKPGIPDIIDQFEG</sequence>
<proteinExistence type="predicted"/>
<dbReference type="AlphaFoldDB" id="A0A2W4ZEF4"/>